<evidence type="ECO:0000256" key="3">
    <source>
        <dbReference type="ARBA" id="ARBA00022553"/>
    </source>
</evidence>
<evidence type="ECO:0000259" key="11">
    <source>
        <dbReference type="Pfam" id="PF00122"/>
    </source>
</evidence>
<dbReference type="GO" id="GO:0005886">
    <property type="term" value="C:plasma membrane"/>
    <property type="evidence" value="ECO:0007669"/>
    <property type="project" value="UniProtKB-SubCell"/>
</dbReference>
<evidence type="ECO:0000256" key="8">
    <source>
        <dbReference type="ARBA" id="ARBA00022967"/>
    </source>
</evidence>
<keyword evidence="8" id="KW-1278">Translocase</keyword>
<name>A0A5B0RC08_PUCGR</name>
<gene>
    <name evidence="13" type="primary">ATP2A3_1</name>
    <name evidence="12" type="ORF">PGT21_004939</name>
    <name evidence="13" type="ORF">PGTUg99_001707</name>
</gene>
<evidence type="ECO:0000256" key="9">
    <source>
        <dbReference type="ARBA" id="ARBA00022989"/>
    </source>
</evidence>
<dbReference type="EMBL" id="VSWC01000144">
    <property type="protein sequence ID" value="KAA1077369.1"/>
    <property type="molecule type" value="Genomic_DNA"/>
</dbReference>
<protein>
    <submittedName>
        <fullName evidence="13">Sarcoplasmic/endoplasmic reticulum calcium ATPase 3</fullName>
    </submittedName>
</protein>
<dbReference type="Pfam" id="PF00122">
    <property type="entry name" value="E1-E2_ATPase"/>
    <property type="match status" value="1"/>
</dbReference>
<comment type="caution">
    <text evidence="13">The sequence shown here is derived from an EMBL/GenBank/DDBJ whole genome shotgun (WGS) entry which is preliminary data.</text>
</comment>
<dbReference type="AlphaFoldDB" id="A0A5B0RC08"/>
<dbReference type="EMBL" id="VDEP01000227">
    <property type="protein sequence ID" value="KAA1122603.1"/>
    <property type="molecule type" value="Genomic_DNA"/>
</dbReference>
<dbReference type="InterPro" id="IPR050510">
    <property type="entry name" value="Cation_transp_ATPase_P-type"/>
</dbReference>
<keyword evidence="5" id="KW-0547">Nucleotide-binding</keyword>
<dbReference type="InterPro" id="IPR008250">
    <property type="entry name" value="ATPase_P-typ_transduc_dom_A_sf"/>
</dbReference>
<keyword evidence="6" id="KW-0067">ATP-binding</keyword>
<keyword evidence="4" id="KW-0812">Transmembrane</keyword>
<evidence type="ECO:0000256" key="5">
    <source>
        <dbReference type="ARBA" id="ARBA00022741"/>
    </source>
</evidence>
<evidence type="ECO:0000313" key="15">
    <source>
        <dbReference type="Proteomes" id="UP000325313"/>
    </source>
</evidence>
<reference evidence="14 15" key="1">
    <citation type="submission" date="2019-05" db="EMBL/GenBank/DDBJ databases">
        <title>Emergence of the Ug99 lineage of the wheat stem rust pathogen through somatic hybridization.</title>
        <authorList>
            <person name="Li F."/>
            <person name="Upadhyaya N.M."/>
            <person name="Sperschneider J."/>
            <person name="Matny O."/>
            <person name="Nguyen-Phuc H."/>
            <person name="Mago R."/>
            <person name="Raley C."/>
            <person name="Miller M.E."/>
            <person name="Silverstein K.A.T."/>
            <person name="Henningsen E."/>
            <person name="Hirsch C.D."/>
            <person name="Visser B."/>
            <person name="Pretorius Z.A."/>
            <person name="Steffenson B.J."/>
            <person name="Schwessinger B."/>
            <person name="Dodds P.N."/>
            <person name="Figueroa M."/>
        </authorList>
    </citation>
    <scope>NUCLEOTIDE SEQUENCE [LARGE SCALE GENOMIC DNA]</scope>
    <source>
        <strain evidence="12">21-0</strain>
        <strain evidence="13 15">Ug99</strain>
    </source>
</reference>
<keyword evidence="7" id="KW-0460">Magnesium</keyword>
<dbReference type="GO" id="GO:0005524">
    <property type="term" value="F:ATP binding"/>
    <property type="evidence" value="ECO:0007669"/>
    <property type="project" value="UniProtKB-KW"/>
</dbReference>
<evidence type="ECO:0000256" key="10">
    <source>
        <dbReference type="ARBA" id="ARBA00023136"/>
    </source>
</evidence>
<evidence type="ECO:0000256" key="2">
    <source>
        <dbReference type="ARBA" id="ARBA00022475"/>
    </source>
</evidence>
<dbReference type="SUPFAM" id="SSF81653">
    <property type="entry name" value="Calcium ATPase, transduction domain A"/>
    <property type="match status" value="1"/>
</dbReference>
<evidence type="ECO:0000256" key="1">
    <source>
        <dbReference type="ARBA" id="ARBA00004651"/>
    </source>
</evidence>
<dbReference type="OrthoDB" id="3346642at2759"/>
<evidence type="ECO:0000256" key="6">
    <source>
        <dbReference type="ARBA" id="ARBA00022840"/>
    </source>
</evidence>
<keyword evidence="14" id="KW-1185">Reference proteome</keyword>
<accession>A0A5B0RC08</accession>
<evidence type="ECO:0000313" key="12">
    <source>
        <dbReference type="EMBL" id="KAA1077369.1"/>
    </source>
</evidence>
<dbReference type="PANTHER" id="PTHR43294:SF21">
    <property type="entry name" value="CATION TRANSPORTING ATPASE"/>
    <property type="match status" value="1"/>
</dbReference>
<feature type="domain" description="P-type ATPase A" evidence="11">
    <location>
        <begin position="5"/>
        <end position="85"/>
    </location>
</feature>
<dbReference type="InterPro" id="IPR059000">
    <property type="entry name" value="ATPase_P-type_domA"/>
</dbReference>
<keyword evidence="9" id="KW-1133">Transmembrane helix</keyword>
<evidence type="ECO:0000313" key="14">
    <source>
        <dbReference type="Proteomes" id="UP000324748"/>
    </source>
</evidence>
<dbReference type="Proteomes" id="UP000324748">
    <property type="component" value="Unassembled WGS sequence"/>
</dbReference>
<dbReference type="PANTHER" id="PTHR43294">
    <property type="entry name" value="SODIUM/POTASSIUM-TRANSPORTING ATPASE SUBUNIT ALPHA"/>
    <property type="match status" value="1"/>
</dbReference>
<comment type="subcellular location">
    <subcellularLocation>
        <location evidence="1">Cell membrane</location>
        <topology evidence="1">Multi-pass membrane protein</topology>
    </subcellularLocation>
</comment>
<proteinExistence type="predicted"/>
<keyword evidence="3" id="KW-0597">Phosphoprotein</keyword>
<evidence type="ECO:0000256" key="7">
    <source>
        <dbReference type="ARBA" id="ARBA00022842"/>
    </source>
</evidence>
<dbReference type="Proteomes" id="UP000325313">
    <property type="component" value="Unassembled WGS sequence"/>
</dbReference>
<evidence type="ECO:0000313" key="13">
    <source>
        <dbReference type="EMBL" id="KAA1122603.1"/>
    </source>
</evidence>
<dbReference type="FunFam" id="2.70.150.10:FF:000160">
    <property type="entry name" value="Sarcoplasmic/endoplasmic reticulum calcium ATPase 1"/>
    <property type="match status" value="1"/>
</dbReference>
<dbReference type="Gene3D" id="2.70.150.10">
    <property type="entry name" value="Calcium-transporting ATPase, cytoplasmic transduction domain A"/>
    <property type="match status" value="1"/>
</dbReference>
<keyword evidence="2" id="KW-1003">Cell membrane</keyword>
<sequence length="101" mass="10795">MTKCLPADARVISISSASFTVDQAVLTGESHCVTKSTETVNLSGAVKQDMVNILCSRTTIVSGKAQAVVVFTCSRTAIGDIHESITKMPPVDDFCRIIYVD</sequence>
<keyword evidence="10" id="KW-0472">Membrane</keyword>
<organism evidence="13 15">
    <name type="scientific">Puccinia graminis f. sp. tritici</name>
    <dbReference type="NCBI Taxonomy" id="56615"/>
    <lineage>
        <taxon>Eukaryota</taxon>
        <taxon>Fungi</taxon>
        <taxon>Dikarya</taxon>
        <taxon>Basidiomycota</taxon>
        <taxon>Pucciniomycotina</taxon>
        <taxon>Pucciniomycetes</taxon>
        <taxon>Pucciniales</taxon>
        <taxon>Pucciniaceae</taxon>
        <taxon>Puccinia</taxon>
    </lineage>
</organism>
<evidence type="ECO:0000256" key="4">
    <source>
        <dbReference type="ARBA" id="ARBA00022692"/>
    </source>
</evidence>